<dbReference type="InterPro" id="IPR027266">
    <property type="entry name" value="TrmE/GcvT-like"/>
</dbReference>
<keyword evidence="2" id="KW-0809">Transit peptide</keyword>
<protein>
    <submittedName>
        <fullName evidence="6 7">Uncharacterized protein</fullName>
    </submittedName>
</protein>
<feature type="domain" description="CAF17 C-terminal" evidence="5">
    <location>
        <begin position="263"/>
        <end position="358"/>
    </location>
</feature>
<feature type="domain" description="GCVT N-terminal" evidence="4">
    <location>
        <begin position="54"/>
        <end position="153"/>
    </location>
</feature>
<evidence type="ECO:0000259" key="4">
    <source>
        <dbReference type="Pfam" id="PF01571"/>
    </source>
</evidence>
<evidence type="ECO:0000313" key="6">
    <source>
        <dbReference type="EMBL" id="EKX40710.1"/>
    </source>
</evidence>
<keyword evidence="3" id="KW-0496">Mitochondrion</keyword>
<dbReference type="RefSeq" id="XP_005827690.1">
    <property type="nucleotide sequence ID" value="XM_005827633.1"/>
</dbReference>
<gene>
    <name evidence="6" type="ORF">GUITHDRAFT_142577</name>
</gene>
<keyword evidence="8" id="KW-1185">Reference proteome</keyword>
<comment type="subcellular location">
    <subcellularLocation>
        <location evidence="1">Mitochondrion</location>
    </subcellularLocation>
</comment>
<accession>L1IY04</accession>
<name>L1IY04_GUITC</name>
<dbReference type="GO" id="GO:0005759">
    <property type="term" value="C:mitochondrial matrix"/>
    <property type="evidence" value="ECO:0007669"/>
    <property type="project" value="TreeGrafter"/>
</dbReference>
<dbReference type="Pfam" id="PF25455">
    <property type="entry name" value="Beta-barrel_CAF17_C"/>
    <property type="match status" value="1"/>
</dbReference>
<dbReference type="PANTHER" id="PTHR22602:SF0">
    <property type="entry name" value="TRANSFERASE CAF17, MITOCHONDRIAL-RELATED"/>
    <property type="match status" value="1"/>
</dbReference>
<dbReference type="EnsemblProtists" id="EKX40710">
    <property type="protein sequence ID" value="EKX40710"/>
    <property type="gene ID" value="GUITHDRAFT_142577"/>
</dbReference>
<dbReference type="Pfam" id="PF01571">
    <property type="entry name" value="GCV_T"/>
    <property type="match status" value="1"/>
</dbReference>
<dbReference type="EMBL" id="JH993029">
    <property type="protein sequence ID" value="EKX40710.1"/>
    <property type="molecule type" value="Genomic_DNA"/>
</dbReference>
<dbReference type="eggNOG" id="KOG2929">
    <property type="taxonomic scope" value="Eukaryota"/>
</dbReference>
<dbReference type="SUPFAM" id="SSF103025">
    <property type="entry name" value="Folate-binding domain"/>
    <property type="match status" value="1"/>
</dbReference>
<dbReference type="OrthoDB" id="191995at2759"/>
<reference evidence="6 8" key="1">
    <citation type="journal article" date="2012" name="Nature">
        <title>Algal genomes reveal evolutionary mosaicism and the fate of nucleomorphs.</title>
        <authorList>
            <consortium name="DOE Joint Genome Institute"/>
            <person name="Curtis B.A."/>
            <person name="Tanifuji G."/>
            <person name="Burki F."/>
            <person name="Gruber A."/>
            <person name="Irimia M."/>
            <person name="Maruyama S."/>
            <person name="Arias M.C."/>
            <person name="Ball S.G."/>
            <person name="Gile G.H."/>
            <person name="Hirakawa Y."/>
            <person name="Hopkins J.F."/>
            <person name="Kuo A."/>
            <person name="Rensing S.A."/>
            <person name="Schmutz J."/>
            <person name="Symeonidi A."/>
            <person name="Elias M."/>
            <person name="Eveleigh R.J."/>
            <person name="Herman E.K."/>
            <person name="Klute M.J."/>
            <person name="Nakayama T."/>
            <person name="Obornik M."/>
            <person name="Reyes-Prieto A."/>
            <person name="Armbrust E.V."/>
            <person name="Aves S.J."/>
            <person name="Beiko R.G."/>
            <person name="Coutinho P."/>
            <person name="Dacks J.B."/>
            <person name="Durnford D.G."/>
            <person name="Fast N.M."/>
            <person name="Green B.R."/>
            <person name="Grisdale C.J."/>
            <person name="Hempel F."/>
            <person name="Henrissat B."/>
            <person name="Hoppner M.P."/>
            <person name="Ishida K."/>
            <person name="Kim E."/>
            <person name="Koreny L."/>
            <person name="Kroth P.G."/>
            <person name="Liu Y."/>
            <person name="Malik S.B."/>
            <person name="Maier U.G."/>
            <person name="McRose D."/>
            <person name="Mock T."/>
            <person name="Neilson J.A."/>
            <person name="Onodera N.T."/>
            <person name="Poole A.M."/>
            <person name="Pritham E.J."/>
            <person name="Richards T.A."/>
            <person name="Rocap G."/>
            <person name="Roy S.W."/>
            <person name="Sarai C."/>
            <person name="Schaack S."/>
            <person name="Shirato S."/>
            <person name="Slamovits C.H."/>
            <person name="Spencer D.F."/>
            <person name="Suzuki S."/>
            <person name="Worden A.Z."/>
            <person name="Zauner S."/>
            <person name="Barry K."/>
            <person name="Bell C."/>
            <person name="Bharti A.K."/>
            <person name="Crow J.A."/>
            <person name="Grimwood J."/>
            <person name="Kramer R."/>
            <person name="Lindquist E."/>
            <person name="Lucas S."/>
            <person name="Salamov A."/>
            <person name="McFadden G.I."/>
            <person name="Lane C.E."/>
            <person name="Keeling P.J."/>
            <person name="Gray M.W."/>
            <person name="Grigoriev I.V."/>
            <person name="Archibald J.M."/>
        </authorList>
    </citation>
    <scope>NUCLEOTIDE SEQUENCE</scope>
    <source>
        <strain evidence="6 8">CCMP2712</strain>
    </source>
</reference>
<dbReference type="Gene3D" id="3.30.1360.120">
    <property type="entry name" value="Probable tRNA modification gtpase trme, domain 1"/>
    <property type="match status" value="1"/>
</dbReference>
<organism evidence="6">
    <name type="scientific">Guillardia theta (strain CCMP2712)</name>
    <name type="common">Cryptophyte</name>
    <dbReference type="NCBI Taxonomy" id="905079"/>
    <lineage>
        <taxon>Eukaryota</taxon>
        <taxon>Cryptophyceae</taxon>
        <taxon>Pyrenomonadales</taxon>
        <taxon>Geminigeraceae</taxon>
        <taxon>Guillardia</taxon>
    </lineage>
</organism>
<dbReference type="STRING" id="905079.L1IY04"/>
<evidence type="ECO:0000313" key="7">
    <source>
        <dbReference type="EnsemblProtists" id="EKX40710"/>
    </source>
</evidence>
<dbReference type="InterPro" id="IPR057460">
    <property type="entry name" value="CAF17_C"/>
</dbReference>
<dbReference type="OMA" id="NMLVAND"/>
<evidence type="ECO:0000256" key="2">
    <source>
        <dbReference type="ARBA" id="ARBA00022946"/>
    </source>
</evidence>
<dbReference type="InterPro" id="IPR017703">
    <property type="entry name" value="YgfZ/GCV_T_CS"/>
</dbReference>
<sequence>MPGEIPTVFNHLGAHKMIVDVPALHKFPRRHLHYSSECSSSIKNSWTHLKNRAVIEVAGEDCVAFLQGLTTNDMKQLNSKKSMLTAFLNAQGRVMHDALLVYSESTNSVFIDVARDQKEDFLKFLKRYKLRAKVVLTDHSERLAVYAAVGSEASLDRFTSKSSPQDCMLFQDPRLRELGVRLISEEGKHTLFTSAAGFSEISETLYDIYRISLGVAQGPKELLQGTCLPLEGNIELFGGVSFNKGCYVGQELTARSHFRGQIRKRLIPFVITENGFEINDASTVDILETAMKFDKEAVTSGESVEIEGKGSIGKVIAMEKGIGLAMIRLQNAMANFDQLGKIRVGNYHGSLILPGWWDGIAEQESARQMQESSA</sequence>
<dbReference type="Proteomes" id="UP000011087">
    <property type="component" value="Unassembled WGS sequence"/>
</dbReference>
<evidence type="ECO:0000256" key="3">
    <source>
        <dbReference type="ARBA" id="ARBA00023128"/>
    </source>
</evidence>
<dbReference type="HOGENOM" id="CLU_007884_7_0_1"/>
<dbReference type="GeneID" id="17297297"/>
<reference evidence="7" key="3">
    <citation type="submission" date="2015-06" db="UniProtKB">
        <authorList>
            <consortium name="EnsemblProtists"/>
        </authorList>
    </citation>
    <scope>IDENTIFICATION</scope>
</reference>
<dbReference type="KEGG" id="gtt:GUITHDRAFT_142577"/>
<reference evidence="8" key="2">
    <citation type="submission" date="2012-11" db="EMBL/GenBank/DDBJ databases">
        <authorList>
            <person name="Kuo A."/>
            <person name="Curtis B.A."/>
            <person name="Tanifuji G."/>
            <person name="Burki F."/>
            <person name="Gruber A."/>
            <person name="Irimia M."/>
            <person name="Maruyama S."/>
            <person name="Arias M.C."/>
            <person name="Ball S.G."/>
            <person name="Gile G.H."/>
            <person name="Hirakawa Y."/>
            <person name="Hopkins J.F."/>
            <person name="Rensing S.A."/>
            <person name="Schmutz J."/>
            <person name="Symeonidi A."/>
            <person name="Elias M."/>
            <person name="Eveleigh R.J."/>
            <person name="Herman E.K."/>
            <person name="Klute M.J."/>
            <person name="Nakayama T."/>
            <person name="Obornik M."/>
            <person name="Reyes-Prieto A."/>
            <person name="Armbrust E.V."/>
            <person name="Aves S.J."/>
            <person name="Beiko R.G."/>
            <person name="Coutinho P."/>
            <person name="Dacks J.B."/>
            <person name="Durnford D.G."/>
            <person name="Fast N.M."/>
            <person name="Green B.R."/>
            <person name="Grisdale C."/>
            <person name="Hempe F."/>
            <person name="Henrissat B."/>
            <person name="Hoppner M.P."/>
            <person name="Ishida K.-I."/>
            <person name="Kim E."/>
            <person name="Koreny L."/>
            <person name="Kroth P.G."/>
            <person name="Liu Y."/>
            <person name="Malik S.-B."/>
            <person name="Maier U.G."/>
            <person name="McRose D."/>
            <person name="Mock T."/>
            <person name="Neilson J.A."/>
            <person name="Onodera N.T."/>
            <person name="Poole A.M."/>
            <person name="Pritham E.J."/>
            <person name="Richards T.A."/>
            <person name="Rocap G."/>
            <person name="Roy S.W."/>
            <person name="Sarai C."/>
            <person name="Schaack S."/>
            <person name="Shirato S."/>
            <person name="Slamovits C.H."/>
            <person name="Spencer D.F."/>
            <person name="Suzuki S."/>
            <person name="Worden A.Z."/>
            <person name="Zauner S."/>
            <person name="Barry K."/>
            <person name="Bell C."/>
            <person name="Bharti A.K."/>
            <person name="Crow J.A."/>
            <person name="Grimwood J."/>
            <person name="Kramer R."/>
            <person name="Lindquist E."/>
            <person name="Lucas S."/>
            <person name="Salamov A."/>
            <person name="McFadden G.I."/>
            <person name="Lane C.E."/>
            <person name="Keeling P.J."/>
            <person name="Gray M.W."/>
            <person name="Grigoriev I.V."/>
            <person name="Archibald J.M."/>
        </authorList>
    </citation>
    <scope>NUCLEOTIDE SEQUENCE</scope>
    <source>
        <strain evidence="8">CCMP2712</strain>
    </source>
</reference>
<dbReference type="GO" id="GO:0016226">
    <property type="term" value="P:iron-sulfur cluster assembly"/>
    <property type="evidence" value="ECO:0007669"/>
    <property type="project" value="TreeGrafter"/>
</dbReference>
<dbReference type="PaxDb" id="55529-EKX40710"/>
<dbReference type="InterPro" id="IPR045179">
    <property type="entry name" value="YgfZ/GcvT"/>
</dbReference>
<evidence type="ECO:0000313" key="8">
    <source>
        <dbReference type="Proteomes" id="UP000011087"/>
    </source>
</evidence>
<dbReference type="PANTHER" id="PTHR22602">
    <property type="entry name" value="TRANSFERASE CAF17, MITOCHONDRIAL-RELATED"/>
    <property type="match status" value="1"/>
</dbReference>
<dbReference type="InterPro" id="IPR006222">
    <property type="entry name" value="GCVT_N"/>
</dbReference>
<evidence type="ECO:0000256" key="1">
    <source>
        <dbReference type="ARBA" id="ARBA00004173"/>
    </source>
</evidence>
<evidence type="ECO:0000259" key="5">
    <source>
        <dbReference type="Pfam" id="PF25455"/>
    </source>
</evidence>
<proteinExistence type="predicted"/>
<dbReference type="AlphaFoldDB" id="L1IY04"/>
<dbReference type="NCBIfam" id="TIGR03317">
    <property type="entry name" value="ygfZ_signature"/>
    <property type="match status" value="1"/>
</dbReference>